<dbReference type="EMBL" id="JASNWA010000004">
    <property type="protein sequence ID" value="KAK3176037.1"/>
    <property type="molecule type" value="Genomic_DNA"/>
</dbReference>
<keyword evidence="2" id="KW-1185">Reference proteome</keyword>
<name>A0AAE0DN66_9LECA</name>
<gene>
    <name evidence="1" type="ORF">OEA41_007359</name>
</gene>
<sequence>MAIVHSGRKKTLAKTLIRMVRSAQAKHQERTNSAQHLAPTAQKVWKKQCKQDRRWLRAQVSSAGRGGILRDDEQALLKLFKKKTEEAQAMPAIGEGVRALSEGAELAWGAFEGGEERGVGGGGGL</sequence>
<dbReference type="AlphaFoldDB" id="A0AAE0DN66"/>
<organism evidence="1 2">
    <name type="scientific">Lepraria neglecta</name>
    <dbReference type="NCBI Taxonomy" id="209136"/>
    <lineage>
        <taxon>Eukaryota</taxon>
        <taxon>Fungi</taxon>
        <taxon>Dikarya</taxon>
        <taxon>Ascomycota</taxon>
        <taxon>Pezizomycotina</taxon>
        <taxon>Lecanoromycetes</taxon>
        <taxon>OSLEUM clade</taxon>
        <taxon>Lecanoromycetidae</taxon>
        <taxon>Lecanorales</taxon>
        <taxon>Lecanorineae</taxon>
        <taxon>Stereocaulaceae</taxon>
        <taxon>Lepraria</taxon>
    </lineage>
</organism>
<dbReference type="Proteomes" id="UP001276659">
    <property type="component" value="Unassembled WGS sequence"/>
</dbReference>
<evidence type="ECO:0000313" key="2">
    <source>
        <dbReference type="Proteomes" id="UP001276659"/>
    </source>
</evidence>
<accession>A0AAE0DN66</accession>
<proteinExistence type="predicted"/>
<protein>
    <submittedName>
        <fullName evidence="1">Uncharacterized protein</fullName>
    </submittedName>
</protein>
<comment type="caution">
    <text evidence="1">The sequence shown here is derived from an EMBL/GenBank/DDBJ whole genome shotgun (WGS) entry which is preliminary data.</text>
</comment>
<evidence type="ECO:0000313" key="1">
    <source>
        <dbReference type="EMBL" id="KAK3176037.1"/>
    </source>
</evidence>
<reference evidence="1" key="1">
    <citation type="submission" date="2022-11" db="EMBL/GenBank/DDBJ databases">
        <title>Chromosomal genome sequence assembly and mating type (MAT) locus characterization of the leprose asexual lichenized fungus Lepraria neglecta (Nyl.) Erichsen.</title>
        <authorList>
            <person name="Allen J.L."/>
            <person name="Pfeffer B."/>
        </authorList>
    </citation>
    <scope>NUCLEOTIDE SEQUENCE</scope>
    <source>
        <strain evidence="1">Allen 5258</strain>
    </source>
</reference>